<keyword evidence="3" id="KW-1185">Reference proteome</keyword>
<protein>
    <submittedName>
        <fullName evidence="2">Uncharacterized protein</fullName>
    </submittedName>
</protein>
<accession>I7L7B0</accession>
<keyword evidence="1" id="KW-0472">Membrane</keyword>
<evidence type="ECO:0000313" key="2">
    <source>
        <dbReference type="EMBL" id="CCI82507.1"/>
    </source>
</evidence>
<evidence type="ECO:0000256" key="1">
    <source>
        <dbReference type="SAM" id="Phobius"/>
    </source>
</evidence>
<keyword evidence="1" id="KW-0812">Transmembrane</keyword>
<proteinExistence type="predicted"/>
<evidence type="ECO:0000313" key="3">
    <source>
        <dbReference type="Proteomes" id="UP000009320"/>
    </source>
</evidence>
<feature type="transmembrane region" description="Helical" evidence="1">
    <location>
        <begin position="9"/>
        <end position="28"/>
    </location>
</feature>
<keyword evidence="1" id="KW-1133">Transmembrane helix</keyword>
<dbReference type="AlphaFoldDB" id="I7L7B0"/>
<comment type="caution">
    <text evidence="2">The sequence shown here is derived from an EMBL/GenBank/DDBJ whole genome shotgun (WGS) entry which is preliminary data.</text>
</comment>
<dbReference type="STRING" id="1423758.FC41_GL001526"/>
<dbReference type="Proteomes" id="UP000009320">
    <property type="component" value="Unassembled WGS sequence"/>
</dbReference>
<dbReference type="EMBL" id="CAKE01000025">
    <property type="protein sequence ID" value="CCI82507.1"/>
    <property type="molecule type" value="Genomic_DNA"/>
</dbReference>
<sequence>MKISIIKKLLIYVLIILTASGLSVQLAMNSLLDYKTGLYLLALILLVITCGRIKEDKKDSQEEKIID</sequence>
<gene>
    <name evidence="2" type="ORF">BN55_05255</name>
</gene>
<dbReference type="RefSeq" id="WP_008471609.1">
    <property type="nucleotide sequence ID" value="NZ_AYZP01000004.1"/>
</dbReference>
<dbReference type="GeneID" id="82847714"/>
<reference evidence="2 3" key="1">
    <citation type="submission" date="2012-06" db="EMBL/GenBank/DDBJ databases">
        <title>Draft Genome Sequence of Lactobacillus hominis Strain CRBIP 24.179T, isolated from human intestine.</title>
        <authorList>
            <person name="Cousin S."/>
            <person name="Ma L."/>
            <person name="Bizet C."/>
            <person name="Loux V."/>
            <person name="Bouchier C."/>
            <person name="Clermont D."/>
            <person name="Creno S."/>
        </authorList>
    </citation>
    <scope>NUCLEOTIDE SEQUENCE [LARGE SCALE GENOMIC DNA]</scope>
    <source>
        <strain evidence="3">CRBIP 24.179T</strain>
    </source>
</reference>
<feature type="transmembrane region" description="Helical" evidence="1">
    <location>
        <begin position="34"/>
        <end position="53"/>
    </location>
</feature>
<organism evidence="2 3">
    <name type="scientific">Lactobacillus hominis DSM 23910 = CRBIP 24.179</name>
    <dbReference type="NCBI Taxonomy" id="1423758"/>
    <lineage>
        <taxon>Bacteria</taxon>
        <taxon>Bacillati</taxon>
        <taxon>Bacillota</taxon>
        <taxon>Bacilli</taxon>
        <taxon>Lactobacillales</taxon>
        <taxon>Lactobacillaceae</taxon>
        <taxon>Lactobacillus</taxon>
    </lineage>
</organism>
<name>I7L7B0_9LACO</name>